<dbReference type="InterPro" id="IPR020843">
    <property type="entry name" value="ER"/>
</dbReference>
<dbReference type="SUPFAM" id="SSF51735">
    <property type="entry name" value="NAD(P)-binding Rossmann-fold domains"/>
    <property type="match status" value="1"/>
</dbReference>
<evidence type="ECO:0000313" key="2">
    <source>
        <dbReference type="EMBL" id="UWP78828.1"/>
    </source>
</evidence>
<dbReference type="InterPro" id="IPR002364">
    <property type="entry name" value="Quin_OxRdtase/zeta-crystal_CS"/>
</dbReference>
<reference evidence="2" key="2">
    <citation type="submission" date="2022-09" db="EMBL/GenBank/DDBJ databases">
        <title>Biosynthetic gene clusters of Dactylosporangioum fulvum.</title>
        <authorList>
            <person name="Caradec T."/>
        </authorList>
    </citation>
    <scope>NUCLEOTIDE SEQUENCE</scope>
    <source>
        <strain evidence="2">NRRL B-16292</strain>
    </source>
</reference>
<sequence>MRAARMHAYGDPSVIRVDDVPVPVPAPGEVLVEVAATSFNPSEVGLRAGLLRDVFDLDLPHTLGWDVAGTVVDTGERVVARLDTGTAAEFVAADPALLVPAPVSVPLAHAAALPVAGLTAWQAVVGHAEVHRGQRVLVNGAGGGIGGYAVQLAKRAGAYVIATASARSAGVLRALGADEIVDYTRVPLHEALAAPVDTVLHLVGREMDLVPLVRPGGRIVSVTTPVHAPPATGVTAVHFVVGNTPGDLAALVRLVDDGAVRLDVSAEYRFEDLPAVHRAAEAGALRGKVIVTP</sequence>
<name>A0ABY5VMD2_9ACTN</name>
<dbReference type="Pfam" id="PF13602">
    <property type="entry name" value="ADH_zinc_N_2"/>
    <property type="match status" value="1"/>
</dbReference>
<organism evidence="2 3">
    <name type="scientific">Dactylosporangium fulvum</name>
    <dbReference type="NCBI Taxonomy" id="53359"/>
    <lineage>
        <taxon>Bacteria</taxon>
        <taxon>Bacillati</taxon>
        <taxon>Actinomycetota</taxon>
        <taxon>Actinomycetes</taxon>
        <taxon>Micromonosporales</taxon>
        <taxon>Micromonosporaceae</taxon>
        <taxon>Dactylosporangium</taxon>
    </lineage>
</organism>
<dbReference type="RefSeq" id="WP_259856237.1">
    <property type="nucleotide sequence ID" value="NZ_BAAAST010000218.1"/>
</dbReference>
<dbReference type="Gene3D" id="3.40.50.720">
    <property type="entry name" value="NAD(P)-binding Rossmann-like Domain"/>
    <property type="match status" value="1"/>
</dbReference>
<gene>
    <name evidence="2" type="ORF">Dfulv_27045</name>
</gene>
<dbReference type="InterPro" id="IPR052733">
    <property type="entry name" value="Chloroplast_QOR"/>
</dbReference>
<keyword evidence="3" id="KW-1185">Reference proteome</keyword>
<dbReference type="InterPro" id="IPR036291">
    <property type="entry name" value="NAD(P)-bd_dom_sf"/>
</dbReference>
<dbReference type="Gene3D" id="3.90.180.10">
    <property type="entry name" value="Medium-chain alcohol dehydrogenases, catalytic domain"/>
    <property type="match status" value="1"/>
</dbReference>
<proteinExistence type="predicted"/>
<dbReference type="PANTHER" id="PTHR44013">
    <property type="entry name" value="ZINC-TYPE ALCOHOL DEHYDROGENASE-LIKE PROTEIN C16A3.02C"/>
    <property type="match status" value="1"/>
</dbReference>
<dbReference type="InterPro" id="IPR013154">
    <property type="entry name" value="ADH-like_N"/>
</dbReference>
<protein>
    <submittedName>
        <fullName evidence="2">NADP-dependent oxidoreductase</fullName>
    </submittedName>
</protein>
<dbReference type="CDD" id="cd05289">
    <property type="entry name" value="MDR_like_2"/>
    <property type="match status" value="1"/>
</dbReference>
<dbReference type="SMART" id="SM00829">
    <property type="entry name" value="PKS_ER"/>
    <property type="match status" value="1"/>
</dbReference>
<dbReference type="PROSITE" id="PS01162">
    <property type="entry name" value="QOR_ZETA_CRYSTAL"/>
    <property type="match status" value="1"/>
</dbReference>
<dbReference type="Pfam" id="PF08240">
    <property type="entry name" value="ADH_N"/>
    <property type="match status" value="1"/>
</dbReference>
<reference evidence="2" key="1">
    <citation type="submission" date="2021-04" db="EMBL/GenBank/DDBJ databases">
        <authorList>
            <person name="Hartkoorn R.C."/>
            <person name="Beaudoing E."/>
            <person name="Hot D."/>
        </authorList>
    </citation>
    <scope>NUCLEOTIDE SEQUENCE</scope>
    <source>
        <strain evidence="2">NRRL B-16292</strain>
    </source>
</reference>
<accession>A0ABY5VMD2</accession>
<dbReference type="Proteomes" id="UP001059617">
    <property type="component" value="Chromosome"/>
</dbReference>
<dbReference type="SUPFAM" id="SSF50129">
    <property type="entry name" value="GroES-like"/>
    <property type="match status" value="1"/>
</dbReference>
<evidence type="ECO:0000259" key="1">
    <source>
        <dbReference type="SMART" id="SM00829"/>
    </source>
</evidence>
<evidence type="ECO:0000313" key="3">
    <source>
        <dbReference type="Proteomes" id="UP001059617"/>
    </source>
</evidence>
<dbReference type="PANTHER" id="PTHR44013:SF1">
    <property type="entry name" value="ZINC-TYPE ALCOHOL DEHYDROGENASE-LIKE PROTEIN C16A3.02C"/>
    <property type="match status" value="1"/>
</dbReference>
<dbReference type="EMBL" id="CP073720">
    <property type="protein sequence ID" value="UWP78828.1"/>
    <property type="molecule type" value="Genomic_DNA"/>
</dbReference>
<feature type="domain" description="Enoyl reductase (ER)" evidence="1">
    <location>
        <begin position="10"/>
        <end position="291"/>
    </location>
</feature>
<dbReference type="InterPro" id="IPR011032">
    <property type="entry name" value="GroES-like_sf"/>
</dbReference>